<dbReference type="EMBL" id="LAZR01024260">
    <property type="protein sequence ID" value="KKL75755.1"/>
    <property type="molecule type" value="Genomic_DNA"/>
</dbReference>
<organism evidence="1">
    <name type="scientific">marine sediment metagenome</name>
    <dbReference type="NCBI Taxonomy" id="412755"/>
    <lineage>
        <taxon>unclassified sequences</taxon>
        <taxon>metagenomes</taxon>
        <taxon>ecological metagenomes</taxon>
    </lineage>
</organism>
<reference evidence="1" key="1">
    <citation type="journal article" date="2015" name="Nature">
        <title>Complex archaea that bridge the gap between prokaryotes and eukaryotes.</title>
        <authorList>
            <person name="Spang A."/>
            <person name="Saw J.H."/>
            <person name="Jorgensen S.L."/>
            <person name="Zaremba-Niedzwiedzka K."/>
            <person name="Martijn J."/>
            <person name="Lind A.E."/>
            <person name="van Eijk R."/>
            <person name="Schleper C."/>
            <person name="Guy L."/>
            <person name="Ettema T.J."/>
        </authorList>
    </citation>
    <scope>NUCLEOTIDE SEQUENCE</scope>
</reference>
<accession>A0A0F9H2C9</accession>
<comment type="caution">
    <text evidence="1">The sequence shown here is derived from an EMBL/GenBank/DDBJ whole genome shotgun (WGS) entry which is preliminary data.</text>
</comment>
<proteinExistence type="predicted"/>
<sequence length="109" mass="12746">MKLKTLHEAKLANRGAGALAREVLKRLQTIKPDATMKDIAWFAATKEATWANDYSKKDMARLFYDGQPSLRDDIEVVDNFYETWFYEENITDQAWNGLEKEFRSFFNIS</sequence>
<dbReference type="AlphaFoldDB" id="A0A0F9H2C9"/>
<protein>
    <submittedName>
        <fullName evidence="1">Uncharacterized protein</fullName>
    </submittedName>
</protein>
<evidence type="ECO:0000313" key="1">
    <source>
        <dbReference type="EMBL" id="KKL75755.1"/>
    </source>
</evidence>
<name>A0A0F9H2C9_9ZZZZ</name>
<gene>
    <name evidence="1" type="ORF">LCGC14_2051700</name>
</gene>